<evidence type="ECO:0000313" key="2">
    <source>
        <dbReference type="Proteomes" id="UP000311469"/>
    </source>
</evidence>
<dbReference type="RefSeq" id="WP_140042020.1">
    <property type="nucleotide sequence ID" value="NZ_CP041016.1"/>
</dbReference>
<proteinExistence type="predicted"/>
<reference evidence="1 2" key="1">
    <citation type="submission" date="2019-06" db="EMBL/GenBank/DDBJ databases">
        <title>Genome organization and adaptive potential of archetypical organophosphate degarding Sphingobium fuliginis ATCC 27551.</title>
        <authorList>
            <person name="Sarwar A."/>
            <person name="Parthasarathy S."/>
            <person name="Singh C."/>
            <person name="Siddavattam D."/>
        </authorList>
    </citation>
    <scope>NUCLEOTIDE SEQUENCE [LARGE SCALE GENOMIC DNA]</scope>
    <source>
        <strain evidence="1 2">ATCC 27551</strain>
    </source>
</reference>
<dbReference type="Proteomes" id="UP000311469">
    <property type="component" value="Chromosome cSF1"/>
</dbReference>
<name>A0A5B8CGU1_SPHSA</name>
<dbReference type="KEGG" id="sufl:FIL70_08305"/>
<dbReference type="EMBL" id="CP041016">
    <property type="protein sequence ID" value="QDC37220.1"/>
    <property type="molecule type" value="Genomic_DNA"/>
</dbReference>
<dbReference type="AlphaFoldDB" id="A0A5B8CGU1"/>
<accession>A0A5B8CGU1</accession>
<sequence length="83" mass="9182">MLGMTRVDDDILALHLEVALSTAPPSLLSGLVDPDRRQRHEAIGEIMRQLVERLRCFDILGESAIMRSACQPSLFPRDIGPLG</sequence>
<gene>
    <name evidence="1" type="ORF">FIL70_08305</name>
</gene>
<evidence type="ECO:0000313" key="1">
    <source>
        <dbReference type="EMBL" id="QDC37220.1"/>
    </source>
</evidence>
<organism evidence="1 2">
    <name type="scientific">Sphingobium fuliginis ATCC 27551</name>
    <dbReference type="NCBI Taxonomy" id="1208342"/>
    <lineage>
        <taxon>Bacteria</taxon>
        <taxon>Pseudomonadati</taxon>
        <taxon>Pseudomonadota</taxon>
        <taxon>Alphaproteobacteria</taxon>
        <taxon>Sphingomonadales</taxon>
        <taxon>Sphingomonadaceae</taxon>
        <taxon>Sphingobium</taxon>
    </lineage>
</organism>
<protein>
    <submittedName>
        <fullName evidence="1">Uncharacterized protein</fullName>
    </submittedName>
</protein>